<dbReference type="Gene3D" id="3.30.70.270">
    <property type="match status" value="1"/>
</dbReference>
<proteinExistence type="predicted"/>
<dbReference type="Pfam" id="PF00990">
    <property type="entry name" value="GGDEF"/>
    <property type="match status" value="1"/>
</dbReference>
<dbReference type="CDD" id="cd01949">
    <property type="entry name" value="GGDEF"/>
    <property type="match status" value="1"/>
</dbReference>
<dbReference type="InterPro" id="IPR029016">
    <property type="entry name" value="GAF-like_dom_sf"/>
</dbReference>
<dbReference type="SUPFAM" id="SSF55073">
    <property type="entry name" value="Nucleotide cyclase"/>
    <property type="match status" value="1"/>
</dbReference>
<feature type="domain" description="GGDEF" evidence="2">
    <location>
        <begin position="348"/>
        <end position="481"/>
    </location>
</feature>
<reference evidence="4" key="1">
    <citation type="submission" date="2018-11" db="EMBL/GenBank/DDBJ databases">
        <title>Shewanella sp. M2.</title>
        <authorList>
            <person name="Hwang Y.J."/>
            <person name="Hwang C.Y."/>
        </authorList>
    </citation>
    <scope>NUCLEOTIDE SEQUENCE [LARGE SCALE GENOMIC DNA]</scope>
    <source>
        <strain evidence="4">LMG 19866</strain>
    </source>
</reference>
<dbReference type="SUPFAM" id="SSF141868">
    <property type="entry name" value="EAL domain-like"/>
    <property type="match status" value="1"/>
</dbReference>
<feature type="domain" description="EAL" evidence="1">
    <location>
        <begin position="490"/>
        <end position="749"/>
    </location>
</feature>
<dbReference type="InterPro" id="IPR035919">
    <property type="entry name" value="EAL_sf"/>
</dbReference>
<dbReference type="RefSeq" id="WP_124731096.1">
    <property type="nucleotide sequence ID" value="NZ_CBCSKC010000050.1"/>
</dbReference>
<dbReference type="PANTHER" id="PTHR44757:SF2">
    <property type="entry name" value="BIOFILM ARCHITECTURE MAINTENANCE PROTEIN MBAA"/>
    <property type="match status" value="1"/>
</dbReference>
<name>A0A3G8LVB6_9GAMM</name>
<protein>
    <submittedName>
        <fullName evidence="3">EAL domain-containing protein</fullName>
    </submittedName>
</protein>
<dbReference type="Proteomes" id="UP000278035">
    <property type="component" value="Chromosome"/>
</dbReference>
<dbReference type="EMBL" id="CP034015">
    <property type="protein sequence ID" value="AZG73549.1"/>
    <property type="molecule type" value="Genomic_DNA"/>
</dbReference>
<organism evidence="3 4">
    <name type="scientific">Shewanella livingstonensis</name>
    <dbReference type="NCBI Taxonomy" id="150120"/>
    <lineage>
        <taxon>Bacteria</taxon>
        <taxon>Pseudomonadati</taxon>
        <taxon>Pseudomonadota</taxon>
        <taxon>Gammaproteobacteria</taxon>
        <taxon>Alteromonadales</taxon>
        <taxon>Shewanellaceae</taxon>
        <taxon>Shewanella</taxon>
    </lineage>
</organism>
<dbReference type="PANTHER" id="PTHR44757">
    <property type="entry name" value="DIGUANYLATE CYCLASE DGCP"/>
    <property type="match status" value="1"/>
</dbReference>
<dbReference type="Pfam" id="PF13185">
    <property type="entry name" value="GAF_2"/>
    <property type="match status" value="1"/>
</dbReference>
<evidence type="ECO:0000259" key="1">
    <source>
        <dbReference type="PROSITE" id="PS50883"/>
    </source>
</evidence>
<dbReference type="SMART" id="SM00052">
    <property type="entry name" value="EAL"/>
    <property type="match status" value="1"/>
</dbReference>
<evidence type="ECO:0000313" key="3">
    <source>
        <dbReference type="EMBL" id="AZG73549.1"/>
    </source>
</evidence>
<dbReference type="Gene3D" id="3.20.20.450">
    <property type="entry name" value="EAL domain"/>
    <property type="match status" value="1"/>
</dbReference>
<dbReference type="InterPro" id="IPR035965">
    <property type="entry name" value="PAS-like_dom_sf"/>
</dbReference>
<evidence type="ECO:0000313" key="4">
    <source>
        <dbReference type="Proteomes" id="UP000278035"/>
    </source>
</evidence>
<dbReference type="SUPFAM" id="SSF55785">
    <property type="entry name" value="PYP-like sensor domain (PAS domain)"/>
    <property type="match status" value="1"/>
</dbReference>
<dbReference type="CDD" id="cd01948">
    <property type="entry name" value="EAL"/>
    <property type="match status" value="1"/>
</dbReference>
<dbReference type="InterPro" id="IPR052155">
    <property type="entry name" value="Biofilm_reg_signaling"/>
</dbReference>
<gene>
    <name evidence="3" type="ORF">EGC82_12720</name>
</gene>
<dbReference type="Pfam" id="PF00563">
    <property type="entry name" value="EAL"/>
    <property type="match status" value="1"/>
</dbReference>
<dbReference type="SMART" id="SM00267">
    <property type="entry name" value="GGDEF"/>
    <property type="match status" value="1"/>
</dbReference>
<dbReference type="OrthoDB" id="6597954at2"/>
<accession>A0A3G8LVB6</accession>
<dbReference type="SMART" id="SM00065">
    <property type="entry name" value="GAF"/>
    <property type="match status" value="1"/>
</dbReference>
<dbReference type="Gene3D" id="3.30.450.40">
    <property type="match status" value="1"/>
</dbReference>
<dbReference type="PROSITE" id="PS50887">
    <property type="entry name" value="GGDEF"/>
    <property type="match status" value="1"/>
</dbReference>
<evidence type="ECO:0000259" key="2">
    <source>
        <dbReference type="PROSITE" id="PS50887"/>
    </source>
</evidence>
<sequence length="755" mass="85463">MDTGPHINKFIEDTDQHDFRESSIERYSTILDMVLQGLPLGEMLHALVLLIEAQKIGTRASVLLLSDDGKRLLSGAAPNLPEEYNNAINGIEIGINAGSCGAAAYTCERMIVEDIENHPNWEKYKELPLKAGLKSCWSEPIKDSNQKVLGTFAMYYDTVKSPSEQDLYLIQEAARLASLAIERSRGMHIQRLSSKIFNSLPISLVITNEDNCVLSANPIFKSLTSTYYANLKLFDVHRFLSHSPPEMVADLFDHLSRGHAWEGELKGLRNDNDIIDIALNVTVIRDTFTQQNCFAWLITDISARKNAEKIINFQTNYDQLTGLSNRKYLFESLQAMKSSNDSVDGNKQEFSLMLMDIDHFKQINDTLGHDNGDVVLKLVAQRLLNAIPENVLIARIAADEFALVLPGKMSTESLISMFNNLTDELKKHFIVGDQDMMLSMSTGLARYPYDADNVEQILNCATQAMYNAKARGRNCLQFFNQQIQKDAERNAELHLYLKTALAQHEFELYYQPIVNPFTSQIIKAEVLLRWIHDGKFISPDEFIPIAEESGLIVQIGEWVRTQALTSILALQQRQLAIPLSINVSTIEFWTADLQQRFLAYFDAIQKQFGLDDFPYSLITLEITESLMMKQQKSINLLLTELRHRGMKISVDDFGTGYSSLSYLVNFPVDQIKIDKSFIQKITSGSRHKALIEAIVSMSRALDLSIVAEGVETQEELEFIKQQDIQAVQGYHFYRPMPQEAFFDLLAKQAQSTSTT</sequence>
<dbReference type="InterPro" id="IPR000160">
    <property type="entry name" value="GGDEF_dom"/>
</dbReference>
<dbReference type="NCBIfam" id="TIGR00254">
    <property type="entry name" value="GGDEF"/>
    <property type="match status" value="1"/>
</dbReference>
<dbReference type="InterPro" id="IPR003018">
    <property type="entry name" value="GAF"/>
</dbReference>
<dbReference type="PROSITE" id="PS50883">
    <property type="entry name" value="EAL"/>
    <property type="match status" value="1"/>
</dbReference>
<dbReference type="InterPro" id="IPR001633">
    <property type="entry name" value="EAL_dom"/>
</dbReference>
<keyword evidence="4" id="KW-1185">Reference proteome</keyword>
<dbReference type="Gene3D" id="3.30.450.20">
    <property type="entry name" value="PAS domain"/>
    <property type="match status" value="1"/>
</dbReference>
<dbReference type="InterPro" id="IPR029787">
    <property type="entry name" value="Nucleotide_cyclase"/>
</dbReference>
<dbReference type="SUPFAM" id="SSF55781">
    <property type="entry name" value="GAF domain-like"/>
    <property type="match status" value="1"/>
</dbReference>
<dbReference type="AlphaFoldDB" id="A0A3G8LVB6"/>
<dbReference type="KEGG" id="slj:EGC82_12720"/>
<dbReference type="InterPro" id="IPR043128">
    <property type="entry name" value="Rev_trsase/Diguanyl_cyclase"/>
</dbReference>